<dbReference type="CDD" id="cd21452">
    <property type="entry name" value="DLC-like_DYNLL1_DYNLL2"/>
    <property type="match status" value="1"/>
</dbReference>
<protein>
    <recommendedName>
        <fullName evidence="3">HEAT repeat-containing protein 6</fullName>
    </recommendedName>
</protein>
<accession>A0A401S2N0</accession>
<dbReference type="PANTHER" id="PTHR13366:SF0">
    <property type="entry name" value="HEAT REPEAT-CONTAINING PROTEIN 6"/>
    <property type="match status" value="1"/>
</dbReference>
<dbReference type="GO" id="GO:0030286">
    <property type="term" value="C:dynein complex"/>
    <property type="evidence" value="ECO:0007669"/>
    <property type="project" value="UniProtKB-KW"/>
</dbReference>
<dbReference type="FunFam" id="3.30.740.10:FF:000001">
    <property type="entry name" value="Dynein light chain"/>
    <property type="match status" value="1"/>
</dbReference>
<evidence type="ECO:0000313" key="11">
    <source>
        <dbReference type="EMBL" id="GCC24618.1"/>
    </source>
</evidence>
<dbReference type="SUPFAM" id="SSF48371">
    <property type="entry name" value="ARM repeat"/>
    <property type="match status" value="2"/>
</dbReference>
<dbReference type="Pfam" id="PF13251">
    <property type="entry name" value="DUF4042"/>
    <property type="match status" value="1"/>
</dbReference>
<proteinExistence type="inferred from homology"/>
<evidence type="ECO:0000256" key="1">
    <source>
        <dbReference type="ARBA" id="ARBA00004245"/>
    </source>
</evidence>
<dbReference type="PANTHER" id="PTHR13366">
    <property type="entry name" value="MALARIA ANTIGEN-RELATED"/>
    <property type="match status" value="1"/>
</dbReference>
<dbReference type="InterPro" id="IPR011989">
    <property type="entry name" value="ARM-like"/>
</dbReference>
<dbReference type="EMBL" id="BEZZ01000062">
    <property type="protein sequence ID" value="GCC24618.1"/>
    <property type="molecule type" value="Genomic_DNA"/>
</dbReference>
<feature type="compositionally biased region" description="Low complexity" evidence="9">
    <location>
        <begin position="790"/>
        <end position="800"/>
    </location>
</feature>
<dbReference type="InterPro" id="IPR052107">
    <property type="entry name" value="HEAT6"/>
</dbReference>
<dbReference type="OMA" id="NIWDMEI"/>
<dbReference type="InterPro" id="IPR016024">
    <property type="entry name" value="ARM-type_fold"/>
</dbReference>
<feature type="region of interest" description="Disordered" evidence="9">
    <location>
        <begin position="482"/>
        <end position="527"/>
    </location>
</feature>
<comment type="subcellular location">
    <subcellularLocation>
        <location evidence="1">Cytoplasm</location>
        <location evidence="1">Cytoskeleton</location>
    </subcellularLocation>
</comment>
<dbReference type="SUPFAM" id="SSF54648">
    <property type="entry name" value="DLC"/>
    <property type="match status" value="1"/>
</dbReference>
<feature type="region of interest" description="Disordered" evidence="9">
    <location>
        <begin position="20"/>
        <end position="48"/>
    </location>
</feature>
<reference evidence="11 12" key="1">
    <citation type="journal article" date="2018" name="Nat. Ecol. Evol.">
        <title>Shark genomes provide insights into elasmobranch evolution and the origin of vertebrates.</title>
        <authorList>
            <person name="Hara Y"/>
            <person name="Yamaguchi K"/>
            <person name="Onimaru K"/>
            <person name="Kadota M"/>
            <person name="Koyanagi M"/>
            <person name="Keeley SD"/>
            <person name="Tatsumi K"/>
            <person name="Tanaka K"/>
            <person name="Motone F"/>
            <person name="Kageyama Y"/>
            <person name="Nozu R"/>
            <person name="Adachi N"/>
            <person name="Nishimura O"/>
            <person name="Nakagawa R"/>
            <person name="Tanegashima C"/>
            <person name="Kiyatake I"/>
            <person name="Matsumoto R"/>
            <person name="Murakumo K"/>
            <person name="Nishida K"/>
            <person name="Terakita A"/>
            <person name="Kuratani S"/>
            <person name="Sato K"/>
            <person name="Hyodo S Kuraku.S."/>
        </authorList>
    </citation>
    <scope>NUCLEOTIDE SEQUENCE [LARGE SCALE GENOMIC DNA]</scope>
</reference>
<keyword evidence="5" id="KW-0493">Microtubule</keyword>
<dbReference type="InterPro" id="IPR001372">
    <property type="entry name" value="Dynein_light_chain_typ-1/2"/>
</dbReference>
<evidence type="ECO:0000256" key="2">
    <source>
        <dbReference type="ARBA" id="ARBA00010156"/>
    </source>
</evidence>
<evidence type="ECO:0000256" key="5">
    <source>
        <dbReference type="ARBA" id="ARBA00022701"/>
    </source>
</evidence>
<feature type="compositionally biased region" description="Basic and acidic residues" evidence="9">
    <location>
        <begin position="510"/>
        <end position="525"/>
    </location>
</feature>
<dbReference type="PROSITE" id="PS01239">
    <property type="entry name" value="DYNEIN_LIGHT_1"/>
    <property type="match status" value="1"/>
</dbReference>
<evidence type="ECO:0000256" key="9">
    <source>
        <dbReference type="SAM" id="MobiDB-lite"/>
    </source>
</evidence>
<evidence type="ECO:0000259" key="10">
    <source>
        <dbReference type="Pfam" id="PF13251"/>
    </source>
</evidence>
<evidence type="ECO:0000256" key="3">
    <source>
        <dbReference type="ARBA" id="ARBA00015263"/>
    </source>
</evidence>
<dbReference type="Gene3D" id="3.30.740.10">
    <property type="entry name" value="Protein Inhibitor Of Neuronal Nitric Oxide Synthase"/>
    <property type="match status" value="1"/>
</dbReference>
<comment type="caution">
    <text evidence="11">The sequence shown here is derived from an EMBL/GenBank/DDBJ whole genome shotgun (WGS) entry which is preliminary data.</text>
</comment>
<dbReference type="GO" id="GO:0007017">
    <property type="term" value="P:microtubule-based process"/>
    <property type="evidence" value="ECO:0007669"/>
    <property type="project" value="InterPro"/>
</dbReference>
<comment type="similarity">
    <text evidence="2">Belongs to the dynein light chain family.</text>
</comment>
<evidence type="ECO:0000256" key="4">
    <source>
        <dbReference type="ARBA" id="ARBA00022490"/>
    </source>
</evidence>
<keyword evidence="4" id="KW-0963">Cytoplasm</keyword>
<dbReference type="STRING" id="137246.A0A401S2N0"/>
<dbReference type="InterPro" id="IPR037177">
    <property type="entry name" value="DLC_sf"/>
</dbReference>
<gene>
    <name evidence="11" type="ORF">chiPu_0003020</name>
</gene>
<keyword evidence="8" id="KW-0206">Cytoskeleton</keyword>
<dbReference type="Pfam" id="PF01221">
    <property type="entry name" value="Dynein_light"/>
    <property type="match status" value="1"/>
</dbReference>
<organism evidence="11 12">
    <name type="scientific">Chiloscyllium punctatum</name>
    <name type="common">Brownbanded bambooshark</name>
    <name type="synonym">Hemiscyllium punctatum</name>
    <dbReference type="NCBI Taxonomy" id="137246"/>
    <lineage>
        <taxon>Eukaryota</taxon>
        <taxon>Metazoa</taxon>
        <taxon>Chordata</taxon>
        <taxon>Craniata</taxon>
        <taxon>Vertebrata</taxon>
        <taxon>Chondrichthyes</taxon>
        <taxon>Elasmobranchii</taxon>
        <taxon>Galeomorphii</taxon>
        <taxon>Galeoidea</taxon>
        <taxon>Orectolobiformes</taxon>
        <taxon>Hemiscylliidae</taxon>
        <taxon>Chiloscyllium</taxon>
    </lineage>
</organism>
<dbReference type="OrthoDB" id="66533at2759"/>
<dbReference type="InterPro" id="IPR019763">
    <property type="entry name" value="Dynein_light_1/2_CS"/>
</dbReference>
<feature type="domain" description="DUF4042" evidence="10">
    <location>
        <begin position="601"/>
        <end position="782"/>
    </location>
</feature>
<evidence type="ECO:0000256" key="7">
    <source>
        <dbReference type="ARBA" id="ARBA00023175"/>
    </source>
</evidence>
<keyword evidence="12" id="KW-1185">Reference proteome</keyword>
<dbReference type="GO" id="GO:0005874">
    <property type="term" value="C:microtubule"/>
    <property type="evidence" value="ECO:0007669"/>
    <property type="project" value="UniProtKB-KW"/>
</dbReference>
<dbReference type="Proteomes" id="UP000287033">
    <property type="component" value="Unassembled WGS sequence"/>
</dbReference>
<keyword evidence="7" id="KW-0505">Motor protein</keyword>
<dbReference type="InterPro" id="IPR025283">
    <property type="entry name" value="DUF4042"/>
</dbReference>
<feature type="compositionally biased region" description="Basic residues" evidence="9">
    <location>
        <begin position="498"/>
        <end position="509"/>
    </location>
</feature>
<keyword evidence="6" id="KW-0243">Dynein</keyword>
<feature type="region of interest" description="Disordered" evidence="9">
    <location>
        <begin position="790"/>
        <end position="826"/>
    </location>
</feature>
<dbReference type="SMART" id="SM01375">
    <property type="entry name" value="Dynein_light"/>
    <property type="match status" value="1"/>
</dbReference>
<sequence>MNVAGGSAIAGTGRYFRQAGRGEEDCRKKNSGSHQGKAVTGEKGGASTMSDRKAVIKNADMSEDMQQDAVDCATQAMEKYNIEKDIAAFIKKEFDKKYNPTWHCIVGRNFGSYVTHETKHFIYFYLGQVAILLFNYLPSTQHTPSRLLQSNNPNLSGFVQRNCVPFNPEEVVGCVQLLPWRRVQIEGSESIGRAMAAEEGQRGRTAVYPQPDCGFHRFYTKLSTIRASDDENFKTEVNLVFDQLISENYLNDPSISREHVCSLLVQACRLVQLNQEHLVNKMCQLIHHLLNRLQVTVDEQSLDLLLSYCIRALQQCNSWTHVEILQAVAALVYGNGTRCQKFLPDLLGKEGILLQLSAPTQPDVDLRRAAVYCMANLCLGMPGQPYLDEPYKTVALQTFLIVMRNPRSPDVDDVTVCKLLQNALKGIHSILNAGRINLMQTDQLGNLLAVLKTYMFYGFPGVNIEVPAVLYPAPLPQYEGSSPIKEQIGSATNSSKQVGHKKKKSRSKNKKEQLEDQSEEQKETMQQEVLQGADNGRQRGGDSTFNLLQGWNNSDQIVPSLDGKDLSNSFYPSWKKINSSDSEYSDTEGGIQTKLRSLQAKVRQGALSCFLSTIKSLEKKVLYGYWSSFIADIPSIGSPQAVSLMTIALKDPSPKVRAAALQALSAILEGSKQFLSVAEDTNDHRRAFTPFSATLASNIRELHRCLLIALVAESSPQTLTQIIKCLANLVTNVPYNRLKPGLLTRVWNQIKPYNRRKDVNVRVCSLTLLGAIISVQAPLPEVQLLLQQPSSSGLSNSGSGTPHRLSDLESWRKPQQTGTRDGEKENSESPLFELCWLIQLCISIITLPKQEPYSDSDASTGAANSIYEPSPVRVEALQVLALLVKGYFTMAQANLLELGEVACKCMEEPDPSIQLHGARLLEEIGSGIVQQHKLDSPTPLSDRVLVSQVVTFWSRMLNGPLPGALQNDEHPTLQTSTCDAISSILPEAFNSLPNEKQILCITMLLGLNHSEHPLVKAAAVRALGVYILFPSLRQDVMFVADTANAILTSLDDKSLNVRTKAAWSLGNLTDTLIANMESMGLGFQEEFSDVLLLKMLKSATHASNDKDKVKSNAVRALGNLLHFLQPHHISKPQFKASIEESIQALIRTVQSEATMKVRWNACYALGNMFKNPAIPLDSAPWTAQAFSALTSVVKTCKNFKVRIKSAMALSVPNSRERYGDSKQFSEIWNALVLALEKSEETEDFLEFKYCASLRTQICQTLLHLLHLINAEDHPCISKSISEKGDLIRTFVRRFLTSGTEADETQTDPQDRVRMLQKAFQHLHSLQEVPLEERERVAKYLDEILKHCAESTALESDLKDSQE</sequence>
<name>A0A401S2N0_CHIPU</name>
<evidence type="ECO:0000256" key="8">
    <source>
        <dbReference type="ARBA" id="ARBA00023212"/>
    </source>
</evidence>
<evidence type="ECO:0000256" key="6">
    <source>
        <dbReference type="ARBA" id="ARBA00023017"/>
    </source>
</evidence>
<evidence type="ECO:0000313" key="12">
    <source>
        <dbReference type="Proteomes" id="UP000287033"/>
    </source>
</evidence>
<dbReference type="Gene3D" id="1.25.10.10">
    <property type="entry name" value="Leucine-rich Repeat Variant"/>
    <property type="match status" value="3"/>
</dbReference>